<keyword evidence="1" id="KW-0819">tRNA processing</keyword>
<dbReference type="EC" id="2.1.1.225" evidence="1"/>
<comment type="catalytic activity">
    <reaction evidence="1">
        <text>cytidine(4) in tRNA(Pro) + S-adenosyl-L-methionine = 2'-O-methylcytidine(4) in tRNA(Pro) + S-adenosyl-L-homocysteine + H(+)</text>
        <dbReference type="Rhea" id="RHEA:32767"/>
        <dbReference type="Rhea" id="RHEA-COMP:10397"/>
        <dbReference type="Rhea" id="RHEA-COMP:10398"/>
        <dbReference type="ChEBI" id="CHEBI:15378"/>
        <dbReference type="ChEBI" id="CHEBI:57856"/>
        <dbReference type="ChEBI" id="CHEBI:59789"/>
        <dbReference type="ChEBI" id="CHEBI:74495"/>
        <dbReference type="ChEBI" id="CHEBI:82748"/>
        <dbReference type="EC" id="2.1.1.225"/>
    </reaction>
</comment>
<keyword evidence="1" id="KW-0949">S-adenosyl-L-methionine</keyword>
<dbReference type="PANTHER" id="PTHR12998:SF0">
    <property type="entry name" value="TRNA:M(4)X MODIFICATION ENZYME TRM13 HOMOLOG"/>
    <property type="match status" value="1"/>
</dbReference>
<dbReference type="Proteomes" id="UP001255856">
    <property type="component" value="Unassembled WGS sequence"/>
</dbReference>
<dbReference type="GO" id="GO:0106050">
    <property type="term" value="F:tRNA 2'-O-methyltransferase activity"/>
    <property type="evidence" value="ECO:0007669"/>
    <property type="project" value="UniProtKB-UniRule"/>
</dbReference>
<gene>
    <name evidence="5" type="ORF">QBZ16_000278</name>
</gene>
<comment type="function">
    <text evidence="1">tRNA methylase which 2'-O-methylates cytidine(4) in tRNA(Pro) and tRNA(Gly)(GCC), and adenosine(4) in tRNA(His).</text>
</comment>
<keyword evidence="1" id="KW-0489">Methyltransferase</keyword>
<protein>
    <recommendedName>
        <fullName evidence="1">tRNA:m(4)X modification enzyme TRM13</fullName>
        <ecNumber evidence="1">2.1.1.225</ecNumber>
    </recommendedName>
</protein>
<feature type="domain" description="Methyltransferase TRM13" evidence="3">
    <location>
        <begin position="152"/>
        <end position="411"/>
    </location>
</feature>
<comment type="caution">
    <text evidence="5">The sequence shown here is derived from an EMBL/GenBank/DDBJ whole genome shotgun (WGS) entry which is preliminary data.</text>
</comment>
<organism evidence="5 6">
    <name type="scientific">Prototheca wickerhamii</name>
    <dbReference type="NCBI Taxonomy" id="3111"/>
    <lineage>
        <taxon>Eukaryota</taxon>
        <taxon>Viridiplantae</taxon>
        <taxon>Chlorophyta</taxon>
        <taxon>core chlorophytes</taxon>
        <taxon>Trebouxiophyceae</taxon>
        <taxon>Chlorellales</taxon>
        <taxon>Chlorellaceae</taxon>
        <taxon>Prototheca</taxon>
    </lineage>
</organism>
<sequence length="419" mass="45467">MVAAREKCQHYLPHKRRRCKFDVVPGKNVLRDIFEDEVERHKLICPAYCMLAAQRAAPYFKEDVSAGPPLCASDDPYAGVQALPTSAPLAARRVELARQLGPAGLRALVSRISALARTLPPPATHVLNQEEAVRPPAVAGSVPPYSAKHAAQQASIVGNLGRVRLLEAAPCDAFVELGAGRGYLGAALSRHCPDLKTLVLVDCRGFKLKADRELRHLDLHRLRCDLKDFHVRGCDPLARQPDRRWVGFAKHLCGAATDFALRAGVEQDRAGCRGLGIATCCHHRCGWQSFTGKAWFLRHGFLPFEFELVSWMTGWALCGHETAQGSQEEAEDGSGGADCGPSALPESSPPTALDDSSAWDPHRLLPRTERIAIGLDCKALIDAARLDYLKAAGMTAELVAYVAPDVSGENKLPSGQGER</sequence>
<dbReference type="Pfam" id="PF11722">
    <property type="entry name" value="zf-TRM13_CCCH"/>
    <property type="match status" value="1"/>
</dbReference>
<dbReference type="Pfam" id="PF05206">
    <property type="entry name" value="TRM13"/>
    <property type="match status" value="1"/>
</dbReference>
<dbReference type="GO" id="GO:0008270">
    <property type="term" value="F:zinc ion binding"/>
    <property type="evidence" value="ECO:0007669"/>
    <property type="project" value="UniProtKB-KW"/>
</dbReference>
<evidence type="ECO:0000259" key="3">
    <source>
        <dbReference type="Pfam" id="PF05206"/>
    </source>
</evidence>
<comment type="catalytic activity">
    <reaction evidence="1">
        <text>cytidine(4) in tRNA(Gly)(GCC) + S-adenosyl-L-methionine = 2'-O-methylcytidine(4) in tRNA(Gly)(GCC) + S-adenosyl-L-homocysteine + H(+)</text>
        <dbReference type="Rhea" id="RHEA:43192"/>
        <dbReference type="Rhea" id="RHEA-COMP:10399"/>
        <dbReference type="Rhea" id="RHEA-COMP:10400"/>
        <dbReference type="ChEBI" id="CHEBI:15378"/>
        <dbReference type="ChEBI" id="CHEBI:57856"/>
        <dbReference type="ChEBI" id="CHEBI:59789"/>
        <dbReference type="ChEBI" id="CHEBI:74495"/>
        <dbReference type="ChEBI" id="CHEBI:82748"/>
        <dbReference type="EC" id="2.1.1.225"/>
    </reaction>
</comment>
<name>A0AAD9IMY4_PROWI</name>
<keyword evidence="1" id="KW-0808">Transferase</keyword>
<dbReference type="InterPro" id="IPR021721">
    <property type="entry name" value="Znf_CCCH-type_TRM13"/>
</dbReference>
<dbReference type="GO" id="GO:0030488">
    <property type="term" value="P:tRNA methylation"/>
    <property type="evidence" value="ECO:0007669"/>
    <property type="project" value="InterPro"/>
</dbReference>
<dbReference type="AlphaFoldDB" id="A0AAD9IMY4"/>
<keyword evidence="1" id="KW-0479">Metal-binding</keyword>
<keyword evidence="1" id="KW-0862">Zinc</keyword>
<keyword evidence="1" id="KW-0863">Zinc-finger</keyword>
<evidence type="ECO:0000313" key="5">
    <source>
        <dbReference type="EMBL" id="KAK2080425.1"/>
    </source>
</evidence>
<keyword evidence="6" id="KW-1185">Reference proteome</keyword>
<dbReference type="PANTHER" id="PTHR12998">
    <property type="entry name" value="TRNA:M(4)X MODIFICATION ENZYME TRM13 HOMOLOG"/>
    <property type="match status" value="1"/>
</dbReference>
<comment type="catalytic activity">
    <reaction evidence="1">
        <text>adenosine(4) in tRNA(His) + S-adenosyl-L-methionine = 2'-O-methyladenosine(4) in tRNA(His) + S-adenosyl-L-homocysteine + H(+)</text>
        <dbReference type="Rhea" id="RHEA:43196"/>
        <dbReference type="Rhea" id="RHEA-COMP:10401"/>
        <dbReference type="Rhea" id="RHEA-COMP:10402"/>
        <dbReference type="ChEBI" id="CHEBI:15378"/>
        <dbReference type="ChEBI" id="CHEBI:57856"/>
        <dbReference type="ChEBI" id="CHEBI:59789"/>
        <dbReference type="ChEBI" id="CHEBI:74411"/>
        <dbReference type="ChEBI" id="CHEBI:74477"/>
        <dbReference type="EC" id="2.1.1.225"/>
    </reaction>
</comment>
<comment type="similarity">
    <text evidence="1">Belongs to the methyltransferase TRM13 family.</text>
</comment>
<proteinExistence type="inferred from homology"/>
<dbReference type="InterPro" id="IPR007871">
    <property type="entry name" value="Methyltransferase_TRM13"/>
</dbReference>
<evidence type="ECO:0000256" key="2">
    <source>
        <dbReference type="SAM" id="MobiDB-lite"/>
    </source>
</evidence>
<feature type="region of interest" description="Disordered" evidence="2">
    <location>
        <begin position="323"/>
        <end position="359"/>
    </location>
</feature>
<reference evidence="5" key="1">
    <citation type="submission" date="2021-01" db="EMBL/GenBank/DDBJ databases">
        <authorList>
            <person name="Eckstrom K.M.E."/>
        </authorList>
    </citation>
    <scope>NUCLEOTIDE SEQUENCE</scope>
    <source>
        <strain evidence="5">UVCC 0001</strain>
    </source>
</reference>
<dbReference type="InterPro" id="IPR039044">
    <property type="entry name" value="Trm13"/>
</dbReference>
<evidence type="ECO:0000313" key="6">
    <source>
        <dbReference type="Proteomes" id="UP001255856"/>
    </source>
</evidence>
<dbReference type="EMBL" id="JASFZW010000001">
    <property type="protein sequence ID" value="KAK2080425.1"/>
    <property type="molecule type" value="Genomic_DNA"/>
</dbReference>
<evidence type="ECO:0000256" key="1">
    <source>
        <dbReference type="RuleBase" id="RU367103"/>
    </source>
</evidence>
<accession>A0AAD9IMY4</accession>
<evidence type="ECO:0000259" key="4">
    <source>
        <dbReference type="Pfam" id="PF11722"/>
    </source>
</evidence>
<feature type="domain" description="Zinc finger CCCH-type TRM13" evidence="4">
    <location>
        <begin position="7"/>
        <end position="27"/>
    </location>
</feature>